<feature type="domain" description="5'-3' exonuclease" evidence="6">
    <location>
        <begin position="1"/>
        <end position="319"/>
    </location>
</feature>
<dbReference type="Gene3D" id="1.10.150.20">
    <property type="entry name" value="5' to 3' exonuclease, C-terminal subdomain"/>
    <property type="match status" value="1"/>
</dbReference>
<dbReference type="SMART" id="SM00475">
    <property type="entry name" value="53EXOc"/>
    <property type="match status" value="1"/>
</dbReference>
<dbReference type="InterPro" id="IPR002421">
    <property type="entry name" value="5-3_exonuclease"/>
</dbReference>
<accession>T0C6I1</accession>
<dbReference type="AlphaFoldDB" id="T0C6I1"/>
<evidence type="ECO:0000256" key="5">
    <source>
        <dbReference type="ARBA" id="ARBA00050026"/>
    </source>
</evidence>
<dbReference type="SUPFAM" id="SSF47807">
    <property type="entry name" value="5' to 3' exonuclease, C-terminal subdomain"/>
    <property type="match status" value="1"/>
</dbReference>
<keyword evidence="7" id="KW-0255">Endonuclease</keyword>
<dbReference type="InterPro" id="IPR036279">
    <property type="entry name" value="5-3_exonuclease_C_sf"/>
</dbReference>
<dbReference type="STRING" id="1356854.N007_04510"/>
<gene>
    <name evidence="7" type="ORF">K1I37_18660</name>
</gene>
<dbReference type="GO" id="GO:0003677">
    <property type="term" value="F:DNA binding"/>
    <property type="evidence" value="ECO:0007669"/>
    <property type="project" value="UniProtKB-KW"/>
</dbReference>
<dbReference type="SUPFAM" id="SSF88723">
    <property type="entry name" value="PIN domain-like"/>
    <property type="match status" value="1"/>
</dbReference>
<dbReference type="PANTHER" id="PTHR42646:SF2">
    <property type="entry name" value="5'-3' EXONUCLEASE FAMILY PROTEIN"/>
    <property type="match status" value="1"/>
</dbReference>
<dbReference type="GO" id="GO:0033567">
    <property type="term" value="P:DNA replication, Okazaki fragment processing"/>
    <property type="evidence" value="ECO:0007669"/>
    <property type="project" value="InterPro"/>
</dbReference>
<evidence type="ECO:0000256" key="2">
    <source>
        <dbReference type="ARBA" id="ARBA00022801"/>
    </source>
</evidence>
<dbReference type="EMBL" id="CP080467">
    <property type="protein sequence ID" value="UNO48655.1"/>
    <property type="molecule type" value="Genomic_DNA"/>
</dbReference>
<keyword evidence="1" id="KW-0540">Nuclease</keyword>
<accession>A0A9E7CRX2</accession>
<dbReference type="RefSeq" id="WP_021295941.1">
    <property type="nucleotide sequence ID" value="NZ_AURB01000113.1"/>
</dbReference>
<comment type="function">
    <text evidence="4">5'-3' exonuclease acting preferentially on double-stranded DNA.</text>
</comment>
<keyword evidence="2" id="KW-0378">Hydrolase</keyword>
<protein>
    <recommendedName>
        <fullName evidence="5">5'-3' exonuclease</fullName>
    </recommendedName>
</protein>
<name>T0C6I1_ALIAG</name>
<dbReference type="CDD" id="cd09898">
    <property type="entry name" value="H3TH_53EXO"/>
    <property type="match status" value="1"/>
</dbReference>
<dbReference type="InterPro" id="IPR029060">
    <property type="entry name" value="PIN-like_dom_sf"/>
</dbReference>
<dbReference type="KEGG" id="aaco:K1I37_18660"/>
<evidence type="ECO:0000313" key="7">
    <source>
        <dbReference type="EMBL" id="UNO48655.1"/>
    </source>
</evidence>
<dbReference type="Pfam" id="PF01367">
    <property type="entry name" value="5_3_exonuc"/>
    <property type="match status" value="1"/>
</dbReference>
<evidence type="ECO:0000256" key="3">
    <source>
        <dbReference type="ARBA" id="ARBA00023125"/>
    </source>
</evidence>
<dbReference type="InterPro" id="IPR038969">
    <property type="entry name" value="FEN"/>
</dbReference>
<dbReference type="GO" id="GO:0017108">
    <property type="term" value="F:5'-flap endonuclease activity"/>
    <property type="evidence" value="ECO:0007669"/>
    <property type="project" value="InterPro"/>
</dbReference>
<dbReference type="PANTHER" id="PTHR42646">
    <property type="entry name" value="FLAP ENDONUCLEASE XNI"/>
    <property type="match status" value="1"/>
</dbReference>
<organism evidence="7 8">
    <name type="scientific">Alicyclobacillus acidoterrestris (strain ATCC 49025 / DSM 3922 / CIP 106132 / NCIMB 13137 / GD3B)</name>
    <dbReference type="NCBI Taxonomy" id="1356854"/>
    <lineage>
        <taxon>Bacteria</taxon>
        <taxon>Bacillati</taxon>
        <taxon>Bacillota</taxon>
        <taxon>Bacilli</taxon>
        <taxon>Bacillales</taxon>
        <taxon>Alicyclobacillaceae</taxon>
        <taxon>Alicyclobacillus</taxon>
    </lineage>
</organism>
<dbReference type="InterPro" id="IPR008918">
    <property type="entry name" value="HhH2"/>
</dbReference>
<keyword evidence="8" id="KW-1185">Reference proteome</keyword>
<evidence type="ECO:0000256" key="1">
    <source>
        <dbReference type="ARBA" id="ARBA00022722"/>
    </source>
</evidence>
<dbReference type="Pfam" id="PF02739">
    <property type="entry name" value="5_3_exonuc_N"/>
    <property type="match status" value="1"/>
</dbReference>
<evidence type="ECO:0000256" key="4">
    <source>
        <dbReference type="ARBA" id="ARBA00049957"/>
    </source>
</evidence>
<dbReference type="Gene3D" id="3.40.50.1010">
    <property type="entry name" value="5'-nuclease"/>
    <property type="match status" value="1"/>
</dbReference>
<dbReference type="InterPro" id="IPR020046">
    <property type="entry name" value="5-3_exonucl_a-hlix_arch_N"/>
</dbReference>
<dbReference type="eggNOG" id="COG0258">
    <property type="taxonomic scope" value="Bacteria"/>
</dbReference>
<dbReference type="CDD" id="cd09859">
    <property type="entry name" value="PIN_53EXO"/>
    <property type="match status" value="1"/>
</dbReference>
<dbReference type="SMART" id="SM00279">
    <property type="entry name" value="HhH2"/>
    <property type="match status" value="1"/>
</dbReference>
<dbReference type="OrthoDB" id="9806424at2"/>
<evidence type="ECO:0000313" key="8">
    <source>
        <dbReference type="Proteomes" id="UP000829401"/>
    </source>
</evidence>
<sequence>MKLVLIDGSSLLTTSFFGNVPRDYYQLKSQEEREAYLRKKALCTESGIYTNAVYPMTRILLNLVERQKPTHLAVAWDVSRNTFRRELYPDYKGHREDALPILGQQYGTMQSLLSAMNIAQFWFDDYEADDIIGTLARKFEKDMPVYIYTKDQDALQLISEGTRVWLLTSKAEALYKSRGLNVKELAVPDGTFEYTTVTFEEEYGLKPWQMVDKKALEGDSSDNIPGVKGVGEKAAVPLLREFGQIEDLYDYIEDMCPEHESEVKLLFKELGIARSPLAYLTKESDTELVGKRAAVLSKALATIRTDIEALATVDAASLEMRIDYAQAREKFMELEFSSLLKKLPTVKADGEELAG</sequence>
<reference evidence="8" key="1">
    <citation type="journal article" date="2022" name="G3 (Bethesda)">
        <title>Unveiling the complete genome sequence of Alicyclobacillus acidoterrestris DSM 3922T, a taint-producing strain.</title>
        <authorList>
            <person name="Leonardo I.C."/>
            <person name="Barreto Crespo M.T."/>
            <person name="Gaspar F.B."/>
        </authorList>
    </citation>
    <scope>NUCLEOTIDE SEQUENCE [LARGE SCALE GENOMIC DNA]</scope>
    <source>
        <strain evidence="8">DSM 3922</strain>
    </source>
</reference>
<keyword evidence="3" id="KW-0238">DNA-binding</keyword>
<proteinExistence type="predicted"/>
<dbReference type="GO" id="GO:0008409">
    <property type="term" value="F:5'-3' exonuclease activity"/>
    <property type="evidence" value="ECO:0007669"/>
    <property type="project" value="InterPro"/>
</dbReference>
<evidence type="ECO:0000259" key="6">
    <source>
        <dbReference type="SMART" id="SM00475"/>
    </source>
</evidence>
<dbReference type="Proteomes" id="UP000829401">
    <property type="component" value="Chromosome"/>
</dbReference>
<dbReference type="InterPro" id="IPR020045">
    <property type="entry name" value="DNA_polI_H3TH"/>
</dbReference>